<gene>
    <name evidence="2" type="ORF">FDG2_0418</name>
</gene>
<sequence length="220" mass="24605">MIVGIRPERSVTVMLATHIVILKSMVLAGGGPRQPLRRGPPVRRRPRPHPADRIRTQKISIGEPRSFHDHKIDAGDDHPHPHPHPRMTARGRCPRSADDSLPRTDAARASPRPRARAVSLEPVGELEPSSTRLQGETLRIEMYWHMPCGAVKSRSGHFRCRVVPASVAAYRSIRAHDARPCRRILVIAWAMPTPHRPVSPKTFPVALCSRSWNGWIGPMP</sequence>
<feature type="region of interest" description="Disordered" evidence="1">
    <location>
        <begin position="29"/>
        <end position="131"/>
    </location>
</feature>
<keyword evidence="3" id="KW-1185">Reference proteome</keyword>
<protein>
    <submittedName>
        <fullName evidence="2">Uncharacterized protein</fullName>
    </submittedName>
</protein>
<dbReference type="AlphaFoldDB" id="A0A1C3NTH3"/>
<feature type="compositionally biased region" description="Basic and acidic residues" evidence="1">
    <location>
        <begin position="95"/>
        <end position="106"/>
    </location>
</feature>
<feature type="compositionally biased region" description="Basic residues" evidence="1">
    <location>
        <begin position="81"/>
        <end position="93"/>
    </location>
</feature>
<dbReference type="EMBL" id="FLUV01000174">
    <property type="protein sequence ID" value="SBW17896.1"/>
    <property type="molecule type" value="Genomic_DNA"/>
</dbReference>
<proteinExistence type="predicted"/>
<evidence type="ECO:0000313" key="3">
    <source>
        <dbReference type="Proteomes" id="UP000199013"/>
    </source>
</evidence>
<evidence type="ECO:0000313" key="2">
    <source>
        <dbReference type="EMBL" id="SBW17896.1"/>
    </source>
</evidence>
<organism evidence="2 3">
    <name type="scientific">Candidatus Protofrankia californiensis</name>
    <dbReference type="NCBI Taxonomy" id="1839754"/>
    <lineage>
        <taxon>Bacteria</taxon>
        <taxon>Bacillati</taxon>
        <taxon>Actinomycetota</taxon>
        <taxon>Actinomycetes</taxon>
        <taxon>Frankiales</taxon>
        <taxon>Frankiaceae</taxon>
        <taxon>Protofrankia</taxon>
    </lineage>
</organism>
<accession>A0A1C3NTH3</accession>
<name>A0A1C3NTH3_9ACTN</name>
<dbReference type="Proteomes" id="UP000199013">
    <property type="component" value="Unassembled WGS sequence"/>
</dbReference>
<reference evidence="3" key="1">
    <citation type="submission" date="2016-02" db="EMBL/GenBank/DDBJ databases">
        <authorList>
            <person name="Wibberg D."/>
        </authorList>
    </citation>
    <scope>NUCLEOTIDE SEQUENCE [LARGE SCALE GENOMIC DNA]</scope>
</reference>
<feature type="compositionally biased region" description="Basic and acidic residues" evidence="1">
    <location>
        <begin position="65"/>
        <end position="80"/>
    </location>
</feature>
<evidence type="ECO:0000256" key="1">
    <source>
        <dbReference type="SAM" id="MobiDB-lite"/>
    </source>
</evidence>